<organism evidence="2 3">
    <name type="scientific">Wocania arenilitoris</name>
    <dbReference type="NCBI Taxonomy" id="2044858"/>
    <lineage>
        <taxon>Bacteria</taxon>
        <taxon>Pseudomonadati</taxon>
        <taxon>Bacteroidota</taxon>
        <taxon>Flavobacteriia</taxon>
        <taxon>Flavobacteriales</taxon>
        <taxon>Flavobacteriaceae</taxon>
        <taxon>Wocania</taxon>
    </lineage>
</organism>
<keyword evidence="3" id="KW-1185">Reference proteome</keyword>
<accession>A0AAE3JLC1</accession>
<protein>
    <submittedName>
        <fullName evidence="2">Uncharacterized protein</fullName>
    </submittedName>
</protein>
<proteinExistence type="predicted"/>
<dbReference type="Proteomes" id="UP001199795">
    <property type="component" value="Unassembled WGS sequence"/>
</dbReference>
<feature type="transmembrane region" description="Helical" evidence="1">
    <location>
        <begin position="33"/>
        <end position="55"/>
    </location>
</feature>
<keyword evidence="1" id="KW-0812">Transmembrane</keyword>
<dbReference type="AlphaFoldDB" id="A0AAE3JLC1"/>
<sequence>MSLNKAIDTNQIIIGELHVTNDNYMYYHMKQSIRIILLFYFFAISSCENVIDCIINVRPVLSDKRLAIGGVNQYYSEIISAEIKNEPQDNAYDYYYDIRGDIPEGLEVIINYRDVFIEGVPSKAGRYTFTVYLDVDPPNGYYYDENGNERYDDSLCSDSTSKTYTIAIR</sequence>
<keyword evidence="1" id="KW-0472">Membrane</keyword>
<gene>
    <name evidence="2" type="ORF">L3X37_06645</name>
</gene>
<dbReference type="EMBL" id="JAKKDU010000006">
    <property type="protein sequence ID" value="MCF7568042.1"/>
    <property type="molecule type" value="Genomic_DNA"/>
</dbReference>
<evidence type="ECO:0000313" key="2">
    <source>
        <dbReference type="EMBL" id="MCF7568042.1"/>
    </source>
</evidence>
<reference evidence="2" key="1">
    <citation type="submission" date="2022-01" db="EMBL/GenBank/DDBJ databases">
        <title>Draft genome sequence of Sabulilitoribacter arenilitoris KCTC 52401.</title>
        <authorList>
            <person name="Oh J.-S."/>
        </authorList>
    </citation>
    <scope>NUCLEOTIDE SEQUENCE</scope>
    <source>
        <strain evidence="2">HMF6543</strain>
    </source>
</reference>
<dbReference type="RefSeq" id="WP_237239386.1">
    <property type="nucleotide sequence ID" value="NZ_JAKKDU010000006.1"/>
</dbReference>
<evidence type="ECO:0000256" key="1">
    <source>
        <dbReference type="SAM" id="Phobius"/>
    </source>
</evidence>
<evidence type="ECO:0000313" key="3">
    <source>
        <dbReference type="Proteomes" id="UP001199795"/>
    </source>
</evidence>
<comment type="caution">
    <text evidence="2">The sequence shown here is derived from an EMBL/GenBank/DDBJ whole genome shotgun (WGS) entry which is preliminary data.</text>
</comment>
<name>A0AAE3JLC1_9FLAO</name>
<keyword evidence="1" id="KW-1133">Transmembrane helix</keyword>